<sequence length="105" mass="12073">MKKTQEPIRVFIIASYKGCFYSTMGRLKNEKIHLYIMLIAHVRYPNPICPRKICSSPFPTEGCFCGFCFYGSYPTLPTRPIIQCDLKVQQQASNFLTVQVRSSIL</sequence>
<protein>
    <submittedName>
        <fullName evidence="1">Uncharacterized protein</fullName>
    </submittedName>
</protein>
<name>A0A8D8ZDG3_9HEMI</name>
<accession>A0A8D8ZDG3</accession>
<proteinExistence type="predicted"/>
<organism evidence="1">
    <name type="scientific">Cacopsylla melanoneura</name>
    <dbReference type="NCBI Taxonomy" id="428564"/>
    <lineage>
        <taxon>Eukaryota</taxon>
        <taxon>Metazoa</taxon>
        <taxon>Ecdysozoa</taxon>
        <taxon>Arthropoda</taxon>
        <taxon>Hexapoda</taxon>
        <taxon>Insecta</taxon>
        <taxon>Pterygota</taxon>
        <taxon>Neoptera</taxon>
        <taxon>Paraneoptera</taxon>
        <taxon>Hemiptera</taxon>
        <taxon>Sternorrhyncha</taxon>
        <taxon>Psylloidea</taxon>
        <taxon>Psyllidae</taxon>
        <taxon>Psyllinae</taxon>
        <taxon>Cacopsylla</taxon>
    </lineage>
</organism>
<reference evidence="1" key="1">
    <citation type="submission" date="2021-05" db="EMBL/GenBank/DDBJ databases">
        <authorList>
            <person name="Alioto T."/>
            <person name="Alioto T."/>
            <person name="Gomez Garrido J."/>
        </authorList>
    </citation>
    <scope>NUCLEOTIDE SEQUENCE</scope>
</reference>
<dbReference type="EMBL" id="HBUF01498686">
    <property type="protein sequence ID" value="CAG6745520.1"/>
    <property type="molecule type" value="Transcribed_RNA"/>
</dbReference>
<dbReference type="AlphaFoldDB" id="A0A8D8ZDG3"/>
<evidence type="ECO:0000313" key="1">
    <source>
        <dbReference type="EMBL" id="CAG6745520.1"/>
    </source>
</evidence>